<accession>A0ABW9P7B6</accession>
<evidence type="ECO:0000313" key="3">
    <source>
        <dbReference type="Proteomes" id="UP000436655"/>
    </source>
</evidence>
<evidence type="ECO:0000313" key="2">
    <source>
        <dbReference type="EMBL" id="MQS45101.1"/>
    </source>
</evidence>
<protein>
    <recommendedName>
        <fullName evidence="4">Surface layer protein A domain-containing protein</fullName>
    </recommendedName>
</protein>
<keyword evidence="1" id="KW-0732">Signal</keyword>
<keyword evidence="3" id="KW-1185">Reference proteome</keyword>
<dbReference type="Proteomes" id="UP000436655">
    <property type="component" value="Unassembled WGS sequence"/>
</dbReference>
<evidence type="ECO:0008006" key="4">
    <source>
        <dbReference type="Google" id="ProtNLM"/>
    </source>
</evidence>
<sequence length="340" mass="37381">MKKMRNVIVLLALGLIVGSGITSPAFAADDSNSTGTETATETDDSSAAVKELFDNYVNKKINTGYDVDFGPATMMVNYGVPMSLDDLLSKNAKVQKYIFKSGIDQTLKDRLSGVKFTVVASNYYSYGATPDIQSLLGMAGDASRFDTLHLLAYKGDTEIGDQIIDDYSTLEVSDANRYTVVNMKGVVTNGYATLPLINDETKSNRGVAPNSGWITDKYRIDNSTGKIQYRVSTHEWLPEESVTLSSNANSGFVLRNFQDVDSGVTINIMDFNHASVTLYKANGDIWNYTLPADSDWKITKVAYDQYGVCYYQVSNDAWLRQVEYGSHPYQADGSGVVITK</sequence>
<proteinExistence type="predicted"/>
<comment type="caution">
    <text evidence="2">The sequence shown here is derived from an EMBL/GenBank/DDBJ whole genome shotgun (WGS) entry which is preliminary data.</text>
</comment>
<dbReference type="EMBL" id="VDFN01000004">
    <property type="protein sequence ID" value="MQS45101.1"/>
    <property type="molecule type" value="Genomic_DNA"/>
</dbReference>
<organism evidence="2 3">
    <name type="scientific">Companilactobacillus mishanensis</name>
    <dbReference type="NCBI Taxonomy" id="2486008"/>
    <lineage>
        <taxon>Bacteria</taxon>
        <taxon>Bacillati</taxon>
        <taxon>Bacillota</taxon>
        <taxon>Bacilli</taxon>
        <taxon>Lactobacillales</taxon>
        <taxon>Lactobacillaceae</taxon>
        <taxon>Companilactobacillus</taxon>
    </lineage>
</organism>
<name>A0ABW9P7B6_9LACO</name>
<reference evidence="2 3" key="1">
    <citation type="journal article" date="2019" name="Syst. Appl. Microbiol.">
        <title>Polyphasic characterization of two novel Lactobacillus spp. isolated from blown salami packages: Description of Lactobacillus halodurans sp. nov. and Lactobacillus salsicarnum sp. nov.</title>
        <authorList>
            <person name="Schuster J.A."/>
            <person name="Klingl A."/>
            <person name="Vogel R.F."/>
            <person name="Ehrmann M.A."/>
        </authorList>
    </citation>
    <scope>NUCLEOTIDE SEQUENCE [LARGE SCALE GENOMIC DNA]</scope>
    <source>
        <strain evidence="2 3">TMW 1.2098</strain>
    </source>
</reference>
<evidence type="ECO:0000256" key="1">
    <source>
        <dbReference type="SAM" id="SignalP"/>
    </source>
</evidence>
<gene>
    <name evidence="2" type="ORF">FHL03_06345</name>
</gene>
<dbReference type="RefSeq" id="WP_125704389.1">
    <property type="nucleotide sequence ID" value="NZ_JBHTOO010000004.1"/>
</dbReference>
<feature type="signal peptide" evidence="1">
    <location>
        <begin position="1"/>
        <end position="27"/>
    </location>
</feature>
<feature type="chain" id="PRO_5046049483" description="Surface layer protein A domain-containing protein" evidence="1">
    <location>
        <begin position="28"/>
        <end position="340"/>
    </location>
</feature>